<keyword evidence="2" id="KW-0732">Signal</keyword>
<name>A0A9W3SLP8_LACJH</name>
<evidence type="ECO:0000313" key="4">
    <source>
        <dbReference type="Proteomes" id="UP000094691"/>
    </source>
</evidence>
<feature type="chain" id="PRO_5040992846" evidence="2">
    <location>
        <begin position="30"/>
        <end position="94"/>
    </location>
</feature>
<feature type="compositionally biased region" description="Polar residues" evidence="1">
    <location>
        <begin position="85"/>
        <end position="94"/>
    </location>
</feature>
<gene>
    <name evidence="3" type="ORF">BBP16_06765</name>
</gene>
<proteinExistence type="predicted"/>
<feature type="signal peptide" evidence="2">
    <location>
        <begin position="1"/>
        <end position="29"/>
    </location>
</feature>
<dbReference type="AlphaFoldDB" id="A0A9W3SLP8"/>
<dbReference type="Proteomes" id="UP000094691">
    <property type="component" value="Chromosome"/>
</dbReference>
<organism evidence="3 4">
    <name type="scientific">Lactobacillus johnsonii</name>
    <dbReference type="NCBI Taxonomy" id="33959"/>
    <lineage>
        <taxon>Bacteria</taxon>
        <taxon>Bacillati</taxon>
        <taxon>Bacillota</taxon>
        <taxon>Bacilli</taxon>
        <taxon>Lactobacillales</taxon>
        <taxon>Lactobacillaceae</taxon>
        <taxon>Lactobacillus</taxon>
    </lineage>
</organism>
<reference evidence="3 4" key="1">
    <citation type="submission" date="2016-07" db="EMBL/GenBank/DDBJ databases">
        <title>Genome sequencing project for further understanding the molecular mechanisms of preventing non-alcoholic fatty liver disease.</title>
        <authorList>
            <person name="Wang H."/>
        </authorList>
    </citation>
    <scope>NUCLEOTIDE SEQUENCE [LARGE SCALE GENOMIC DNA]</scope>
    <source>
        <strain evidence="3 4">BS15</strain>
    </source>
</reference>
<sequence length="94" mass="9701">MKLKKVVTAVGVVALGLGALSLTSHTASAAEVGTDSVTLSVTKSASAKWNSVLEAKFVPNNHRQNTILGPEYGGGGGYSNLGKGWTTSPYPYPH</sequence>
<feature type="region of interest" description="Disordered" evidence="1">
    <location>
        <begin position="73"/>
        <end position="94"/>
    </location>
</feature>
<accession>A0A9W3SLP8</accession>
<evidence type="ECO:0000256" key="1">
    <source>
        <dbReference type="SAM" id="MobiDB-lite"/>
    </source>
</evidence>
<evidence type="ECO:0000313" key="3">
    <source>
        <dbReference type="EMBL" id="AOG26511.1"/>
    </source>
</evidence>
<protein>
    <submittedName>
        <fullName evidence="3">Uncharacterized protein</fullName>
    </submittedName>
</protein>
<dbReference type="EMBL" id="CP016400">
    <property type="protein sequence ID" value="AOG26511.1"/>
    <property type="molecule type" value="Genomic_DNA"/>
</dbReference>
<evidence type="ECO:0000256" key="2">
    <source>
        <dbReference type="SAM" id="SignalP"/>
    </source>
</evidence>